<keyword evidence="4 17" id="KW-0812">Transmembrane</keyword>
<comment type="caution">
    <text evidence="21">The sequence shown here is derived from an EMBL/GenBank/DDBJ whole genome shotgun (WGS) entry which is preliminary data.</text>
</comment>
<dbReference type="Pfam" id="PF01082">
    <property type="entry name" value="Cu2_monooxygen"/>
    <property type="match status" value="1"/>
</dbReference>
<dbReference type="SMART" id="SM00360">
    <property type="entry name" value="RRM"/>
    <property type="match status" value="1"/>
</dbReference>
<evidence type="ECO:0000313" key="22">
    <source>
        <dbReference type="Proteomes" id="UP000887458"/>
    </source>
</evidence>
<evidence type="ECO:0000256" key="8">
    <source>
        <dbReference type="ARBA" id="ARBA00023002"/>
    </source>
</evidence>
<dbReference type="Pfam" id="PF03712">
    <property type="entry name" value="Cu2_monoox_C"/>
    <property type="match status" value="1"/>
</dbReference>
<proteinExistence type="inferred from homology"/>
<dbReference type="Gene3D" id="2.60.120.310">
    <property type="entry name" value="Copper type II, ascorbate-dependent monooxygenase, N-terminal domain"/>
    <property type="match status" value="1"/>
</dbReference>
<comment type="subcellular location">
    <subcellularLocation>
        <location evidence="2">Membrane</location>
        <topology evidence="2">Single-pass membrane protein</topology>
    </subcellularLocation>
</comment>
<evidence type="ECO:0000256" key="9">
    <source>
        <dbReference type="ARBA" id="ARBA00023008"/>
    </source>
</evidence>
<feature type="domain" description="DOMON" evidence="20">
    <location>
        <begin position="539"/>
        <end position="665"/>
    </location>
</feature>
<dbReference type="InterPro" id="IPR000945">
    <property type="entry name" value="DBH-like"/>
</dbReference>
<keyword evidence="15" id="KW-0175">Coiled coil</keyword>
<dbReference type="SUPFAM" id="SSF54928">
    <property type="entry name" value="RNA-binding domain, RBD"/>
    <property type="match status" value="1"/>
</dbReference>
<evidence type="ECO:0000256" key="14">
    <source>
        <dbReference type="PROSITE-ProRule" id="PRU00176"/>
    </source>
</evidence>
<dbReference type="Pfam" id="PF00160">
    <property type="entry name" value="Pro_isomerase"/>
    <property type="match status" value="1"/>
</dbReference>
<gene>
    <name evidence="21" type="ORF">DERP_009546</name>
</gene>
<dbReference type="Pfam" id="PF00076">
    <property type="entry name" value="RRM_1"/>
    <property type="match status" value="1"/>
</dbReference>
<keyword evidence="11 17" id="KW-0472">Membrane</keyword>
<dbReference type="CDD" id="cd01921">
    <property type="entry name" value="cyclophilin_RRM"/>
    <property type="match status" value="1"/>
</dbReference>
<dbReference type="Pfam" id="PF03351">
    <property type="entry name" value="DOMON"/>
    <property type="match status" value="1"/>
</dbReference>
<dbReference type="PROSITE" id="PS50102">
    <property type="entry name" value="RRM"/>
    <property type="match status" value="1"/>
</dbReference>
<evidence type="ECO:0000259" key="19">
    <source>
        <dbReference type="PROSITE" id="PS50102"/>
    </source>
</evidence>
<keyword evidence="5" id="KW-0479">Metal-binding</keyword>
<evidence type="ECO:0000259" key="18">
    <source>
        <dbReference type="PROSITE" id="PS50072"/>
    </source>
</evidence>
<keyword evidence="8" id="KW-0560">Oxidoreductase</keyword>
<organism evidence="21 22">
    <name type="scientific">Dermatophagoides pteronyssinus</name>
    <name type="common">European house dust mite</name>
    <dbReference type="NCBI Taxonomy" id="6956"/>
    <lineage>
        <taxon>Eukaryota</taxon>
        <taxon>Metazoa</taxon>
        <taxon>Ecdysozoa</taxon>
        <taxon>Arthropoda</taxon>
        <taxon>Chelicerata</taxon>
        <taxon>Arachnida</taxon>
        <taxon>Acari</taxon>
        <taxon>Acariformes</taxon>
        <taxon>Sarcoptiformes</taxon>
        <taxon>Astigmata</taxon>
        <taxon>Psoroptidia</taxon>
        <taxon>Analgoidea</taxon>
        <taxon>Pyroglyphidae</taxon>
        <taxon>Dermatophagoidinae</taxon>
        <taxon>Dermatophagoides</taxon>
    </lineage>
</organism>
<keyword evidence="13" id="KW-0325">Glycoprotein</keyword>
<evidence type="ECO:0008006" key="23">
    <source>
        <dbReference type="Google" id="ProtNLM"/>
    </source>
</evidence>
<dbReference type="SUPFAM" id="SSF50891">
    <property type="entry name" value="Cyclophilin-like"/>
    <property type="match status" value="1"/>
</dbReference>
<feature type="domain" description="RRM" evidence="19">
    <location>
        <begin position="242"/>
        <end position="320"/>
    </location>
</feature>
<evidence type="ECO:0000256" key="1">
    <source>
        <dbReference type="ARBA" id="ARBA00001973"/>
    </source>
</evidence>
<dbReference type="InterPro" id="IPR029000">
    <property type="entry name" value="Cyclophilin-like_dom_sf"/>
</dbReference>
<dbReference type="PROSITE" id="PS50072">
    <property type="entry name" value="CSA_PPIASE_2"/>
    <property type="match status" value="1"/>
</dbReference>
<keyword evidence="7 17" id="KW-1133">Transmembrane helix</keyword>
<dbReference type="InterPro" id="IPR005018">
    <property type="entry name" value="DOMON_domain"/>
</dbReference>
<dbReference type="InterPro" id="IPR020611">
    <property type="entry name" value="Cu2_ascorb_mOase_CS-1"/>
</dbReference>
<name>A0ABQ8JA61_DERPT</name>
<feature type="region of interest" description="Disordered" evidence="16">
    <location>
        <begin position="328"/>
        <end position="442"/>
    </location>
</feature>
<evidence type="ECO:0000256" key="12">
    <source>
        <dbReference type="ARBA" id="ARBA00023157"/>
    </source>
</evidence>
<dbReference type="InterPro" id="IPR035979">
    <property type="entry name" value="RBD_domain_sf"/>
</dbReference>
<dbReference type="PROSITE" id="PS50836">
    <property type="entry name" value="DOMON"/>
    <property type="match status" value="1"/>
</dbReference>
<feature type="domain" description="PPIase cyclophilin-type" evidence="18">
    <location>
        <begin position="6"/>
        <end position="163"/>
    </location>
</feature>
<dbReference type="InterPro" id="IPR002130">
    <property type="entry name" value="Cyclophilin-type_PPIase_dom"/>
</dbReference>
<dbReference type="InterPro" id="IPR045266">
    <property type="entry name" value="DOH_DOMON"/>
</dbReference>
<feature type="compositionally biased region" description="Polar residues" evidence="16">
    <location>
        <begin position="331"/>
        <end position="343"/>
    </location>
</feature>
<evidence type="ECO:0000259" key="20">
    <source>
        <dbReference type="PROSITE" id="PS50836"/>
    </source>
</evidence>
<evidence type="ECO:0000256" key="3">
    <source>
        <dbReference type="ARBA" id="ARBA00010676"/>
    </source>
</evidence>
<evidence type="ECO:0000256" key="16">
    <source>
        <dbReference type="SAM" id="MobiDB-lite"/>
    </source>
</evidence>
<evidence type="ECO:0000313" key="21">
    <source>
        <dbReference type="EMBL" id="KAH9419489.1"/>
    </source>
</evidence>
<evidence type="ECO:0000256" key="15">
    <source>
        <dbReference type="SAM" id="Coils"/>
    </source>
</evidence>
<dbReference type="PANTHER" id="PTHR10157:SF29">
    <property type="entry name" value="DOPAMINE BETA-HYDROXYLASE"/>
    <property type="match status" value="1"/>
</dbReference>
<evidence type="ECO:0000256" key="7">
    <source>
        <dbReference type="ARBA" id="ARBA00022989"/>
    </source>
</evidence>
<dbReference type="InterPro" id="IPR000504">
    <property type="entry name" value="RRM_dom"/>
</dbReference>
<evidence type="ECO:0000256" key="2">
    <source>
        <dbReference type="ARBA" id="ARBA00004167"/>
    </source>
</evidence>
<dbReference type="EMBL" id="NJHN03000058">
    <property type="protein sequence ID" value="KAH9419489.1"/>
    <property type="molecule type" value="Genomic_DNA"/>
</dbReference>
<keyword evidence="10" id="KW-0503">Monooxygenase</keyword>
<evidence type="ECO:0000256" key="17">
    <source>
        <dbReference type="SAM" id="Phobius"/>
    </source>
</evidence>
<evidence type="ECO:0000256" key="4">
    <source>
        <dbReference type="ARBA" id="ARBA00022692"/>
    </source>
</evidence>
<feature type="coiled-coil region" evidence="15">
    <location>
        <begin position="200"/>
        <end position="227"/>
    </location>
</feature>
<reference evidence="21 22" key="1">
    <citation type="journal article" date="2018" name="J. Allergy Clin. Immunol.">
        <title>High-quality assembly of Dermatophagoides pteronyssinus genome and transcriptome reveals a wide range of novel allergens.</title>
        <authorList>
            <person name="Liu X.Y."/>
            <person name="Yang K.Y."/>
            <person name="Wang M.Q."/>
            <person name="Kwok J.S."/>
            <person name="Zeng X."/>
            <person name="Yang Z."/>
            <person name="Xiao X.J."/>
            <person name="Lau C.P."/>
            <person name="Li Y."/>
            <person name="Huang Z.M."/>
            <person name="Ba J.G."/>
            <person name="Yim A.K."/>
            <person name="Ouyang C.Y."/>
            <person name="Ngai S.M."/>
            <person name="Chan T.F."/>
            <person name="Leung E.L."/>
            <person name="Liu L."/>
            <person name="Liu Z.G."/>
            <person name="Tsui S.K."/>
        </authorList>
    </citation>
    <scope>NUCLEOTIDE SEQUENCE [LARGE SCALE GENOMIC DNA]</scope>
    <source>
        <strain evidence="21">Derp</strain>
    </source>
</reference>
<dbReference type="InterPro" id="IPR014784">
    <property type="entry name" value="Cu2_ascorb_mOase-like_C"/>
</dbReference>
<comment type="similarity">
    <text evidence="3">Belongs to the copper type II ascorbate-dependent monooxygenase family.</text>
</comment>
<keyword evidence="22" id="KW-1185">Reference proteome</keyword>
<feature type="compositionally biased region" description="Acidic residues" evidence="16">
    <location>
        <begin position="433"/>
        <end position="442"/>
    </location>
</feature>
<dbReference type="CDD" id="cd09631">
    <property type="entry name" value="DOMON_DOH"/>
    <property type="match status" value="1"/>
</dbReference>
<reference evidence="21 22" key="2">
    <citation type="journal article" date="2022" name="Mol. Biol. Evol.">
        <title>Comparative Genomics Reveals Insights into the Divergent Evolution of Astigmatic Mites and Household Pest Adaptations.</title>
        <authorList>
            <person name="Xiong Q."/>
            <person name="Wan A.T."/>
            <person name="Liu X."/>
            <person name="Fung C.S."/>
            <person name="Xiao X."/>
            <person name="Malainual N."/>
            <person name="Hou J."/>
            <person name="Wang L."/>
            <person name="Wang M."/>
            <person name="Yang K.Y."/>
            <person name="Cui Y."/>
            <person name="Leung E.L."/>
            <person name="Nong W."/>
            <person name="Shin S.K."/>
            <person name="Au S.W."/>
            <person name="Jeong K.Y."/>
            <person name="Chew F.T."/>
            <person name="Hui J.H."/>
            <person name="Leung T.F."/>
            <person name="Tungtrongchitr A."/>
            <person name="Zhong N."/>
            <person name="Liu Z."/>
            <person name="Tsui S.K."/>
        </authorList>
    </citation>
    <scope>NUCLEOTIDE SEQUENCE [LARGE SCALE GENOMIC DNA]</scope>
    <source>
        <strain evidence="21">Derp</strain>
    </source>
</reference>
<feature type="transmembrane region" description="Helical" evidence="17">
    <location>
        <begin position="470"/>
        <end position="495"/>
    </location>
</feature>
<keyword evidence="12" id="KW-1015">Disulfide bond</keyword>
<keyword evidence="6 14" id="KW-0694">RNA-binding</keyword>
<dbReference type="SMART" id="SM00664">
    <property type="entry name" value="DoH"/>
    <property type="match status" value="1"/>
</dbReference>
<dbReference type="Proteomes" id="UP000887458">
    <property type="component" value="Unassembled WGS sequence"/>
</dbReference>
<dbReference type="InterPro" id="IPR000323">
    <property type="entry name" value="Cu2_ascorb_mOase_N"/>
</dbReference>
<comment type="cofactor">
    <cofactor evidence="1">
        <name>Cu(2+)</name>
        <dbReference type="ChEBI" id="CHEBI:29036"/>
    </cofactor>
</comment>
<feature type="compositionally biased region" description="Basic residues" evidence="16">
    <location>
        <begin position="351"/>
        <end position="362"/>
    </location>
</feature>
<evidence type="ECO:0000256" key="5">
    <source>
        <dbReference type="ARBA" id="ARBA00022723"/>
    </source>
</evidence>
<dbReference type="InterPro" id="IPR024548">
    <property type="entry name" value="Cu2_monoox_C"/>
</dbReference>
<evidence type="ECO:0000256" key="6">
    <source>
        <dbReference type="ARBA" id="ARBA00022884"/>
    </source>
</evidence>
<evidence type="ECO:0000256" key="11">
    <source>
        <dbReference type="ARBA" id="ARBA00023136"/>
    </source>
</evidence>
<sequence>MSVVIETTIGDITVDLYIEQRPMTSKNFLKLCQMKYYNNCVFHFIQRDFIAQTGDPSGTGMGGQSAYSLVSGSDEKSRFIEAEKKPKLKHDRLGLISMVNNGENLHGSQFFFTLCDSLNYLDNVHTVFGEITEGNDVLVKLNDTICDDNHRPYQDIMITHTVILDDPFPDIAGLNIPSESPRINLEELIDSDRIGICEEVMEDGKTNEEVEEELKDKEAKQRALVLEMIGDIPDADVKPPENVLFVCKLNPVTREEDLEIIFSRFGKIVSCEIIKDQKTDESLQYGFIEFDRKEDCEKAYFKMDNVLIDDRRIHVDFSRGVTFIDDDHQSQSRNQAKSLEYVQSLSSSSKSRNHRSSHHHSQSRNTEPIKDRRNQRDNQLDSRKRRREDKNDRKHSSDQHRYYRDDDDNYRKRFSRDGLNPTCNHRLASLSKDDDDSDEEDDLFPLIDSKQEQQTFRLSLNKNKRSRQEFWLVCKAYFAITFLMTALVALFFLFFNRLILNSNGSTSITNQQRLQDDDNNLTKSNSSISTYQINLDIDDHFHLFWSPDYLDETILFELKLKLKTNYDWFAFGFSDHGSIANADLCLIWTDKRRRLHLEDAKTDNDSMVIIKNHHDHQSNDCQFIKSKHDRQQKMLYVAFRRYFDTCDPDDYQIDNGTTHMVYVTGRGPLSRSEGLHLIDYHHGFQRAQLLKPPPSNSKSKTTISEEQLQTLDFLVDNVTIPNVETTYWCTLIKLPETFKQRIHIVQYEAIINEQNKDIVHHMELFHCEVDAKKKLPPWNGLCHDSNMPELLEQCKRVTAAWAYGAGPMIYPENVGLPVGGENYSLYAMIEVHYNNPEMKAGSVDNSGIRIHYTKRLRPIESGILEIGLEYIDKNSIPPNTLMESRGYCVSECTRVGLPPNGITIFASQLHTHLTGVGTWTEHVRGGIQLPDLNRDNHYSPHFQEIRKLPNGGVHVYPGDALINVCRYDTRKRTRMTFGGYGISDEMCVNYLHYYPRSNLEVCKSSIDTDHLMKYFETMRINENQNTSIHYSVADNFNNIHWTPYRIQKLNQLYQTAPLSVQCNQSSGQRFPVGNCL</sequence>
<accession>A0ABQ8JA61</accession>
<evidence type="ECO:0000256" key="13">
    <source>
        <dbReference type="ARBA" id="ARBA00023180"/>
    </source>
</evidence>
<dbReference type="InterPro" id="IPR035538">
    <property type="entry name" value="Cyclophilin_PPIL4"/>
</dbReference>
<dbReference type="InterPro" id="IPR012677">
    <property type="entry name" value="Nucleotide-bd_a/b_plait_sf"/>
</dbReference>
<dbReference type="Gene3D" id="3.30.70.330">
    <property type="match status" value="1"/>
</dbReference>
<evidence type="ECO:0000256" key="10">
    <source>
        <dbReference type="ARBA" id="ARBA00023033"/>
    </source>
</evidence>
<keyword evidence="9" id="KW-0186">Copper</keyword>
<dbReference type="PANTHER" id="PTHR10157">
    <property type="entry name" value="DOPAMINE BETA HYDROXYLASE RELATED"/>
    <property type="match status" value="1"/>
</dbReference>
<dbReference type="InterPro" id="IPR028460">
    <property type="entry name" value="Tbh/DBH"/>
</dbReference>
<feature type="compositionally biased region" description="Basic and acidic residues" evidence="16">
    <location>
        <begin position="367"/>
        <end position="404"/>
    </location>
</feature>
<protein>
    <recommendedName>
        <fullName evidence="23">Peptidylprolyl isomerase</fullName>
    </recommendedName>
</protein>
<dbReference type="InterPro" id="IPR036939">
    <property type="entry name" value="Cu2_ascorb_mOase_N_sf"/>
</dbReference>
<dbReference type="PROSITE" id="PS00084">
    <property type="entry name" value="CU2_MONOOXYGENASE_1"/>
    <property type="match status" value="1"/>
</dbReference>
<dbReference type="PRINTS" id="PR00767">
    <property type="entry name" value="DBMONOXGNASE"/>
</dbReference>
<dbReference type="Gene3D" id="2.40.100.10">
    <property type="entry name" value="Cyclophilin-like"/>
    <property type="match status" value="1"/>
</dbReference>
<dbReference type="Gene3D" id="2.60.120.230">
    <property type="match status" value="1"/>
</dbReference>
<dbReference type="InterPro" id="IPR008977">
    <property type="entry name" value="PHM/PNGase_F_dom_sf"/>
</dbReference>
<dbReference type="CDD" id="cd12235">
    <property type="entry name" value="RRM_PPIL4"/>
    <property type="match status" value="1"/>
</dbReference>
<dbReference type="SUPFAM" id="SSF49742">
    <property type="entry name" value="PHM/PNGase F"/>
    <property type="match status" value="2"/>
</dbReference>